<gene>
    <name evidence="2" type="ORF">ACFFMS_06770</name>
</gene>
<organism evidence="2 3">
    <name type="scientific">Ectobacillus funiculus</name>
    <dbReference type="NCBI Taxonomy" id="137993"/>
    <lineage>
        <taxon>Bacteria</taxon>
        <taxon>Bacillati</taxon>
        <taxon>Bacillota</taxon>
        <taxon>Bacilli</taxon>
        <taxon>Bacillales</taxon>
        <taxon>Bacillaceae</taxon>
        <taxon>Ectobacillus</taxon>
    </lineage>
</organism>
<keyword evidence="1" id="KW-0812">Transmembrane</keyword>
<name>A0ABV5WCB1_9BACI</name>
<keyword evidence="1" id="KW-0472">Membrane</keyword>
<accession>A0ABV5WCB1</accession>
<sequence>MILGMLLFEFGKSLLFNGRIGIVYTIIMVLVTIMFVALGVCGTFVIKIWRMILTREEE</sequence>
<comment type="caution">
    <text evidence="2">The sequence shown here is derived from an EMBL/GenBank/DDBJ whole genome shotgun (WGS) entry which is preliminary data.</text>
</comment>
<dbReference type="RefSeq" id="WP_379948490.1">
    <property type="nucleotide sequence ID" value="NZ_JBHMAF010000022.1"/>
</dbReference>
<evidence type="ECO:0000313" key="3">
    <source>
        <dbReference type="Proteomes" id="UP001589609"/>
    </source>
</evidence>
<reference evidence="2 3" key="1">
    <citation type="submission" date="2024-09" db="EMBL/GenBank/DDBJ databases">
        <authorList>
            <person name="Sun Q."/>
            <person name="Mori K."/>
        </authorList>
    </citation>
    <scope>NUCLEOTIDE SEQUENCE [LARGE SCALE GENOMIC DNA]</scope>
    <source>
        <strain evidence="2 3">JCM 11201</strain>
    </source>
</reference>
<feature type="transmembrane region" description="Helical" evidence="1">
    <location>
        <begin position="20"/>
        <end position="46"/>
    </location>
</feature>
<keyword evidence="3" id="KW-1185">Reference proteome</keyword>
<proteinExistence type="predicted"/>
<protein>
    <submittedName>
        <fullName evidence="2">Uncharacterized protein</fullName>
    </submittedName>
</protein>
<evidence type="ECO:0000313" key="2">
    <source>
        <dbReference type="EMBL" id="MFB9758224.1"/>
    </source>
</evidence>
<dbReference type="Proteomes" id="UP001589609">
    <property type="component" value="Unassembled WGS sequence"/>
</dbReference>
<dbReference type="EMBL" id="JBHMAF010000022">
    <property type="protein sequence ID" value="MFB9758224.1"/>
    <property type="molecule type" value="Genomic_DNA"/>
</dbReference>
<evidence type="ECO:0000256" key="1">
    <source>
        <dbReference type="SAM" id="Phobius"/>
    </source>
</evidence>
<keyword evidence="1" id="KW-1133">Transmembrane helix</keyword>